<dbReference type="GO" id="GO:0005886">
    <property type="term" value="C:plasma membrane"/>
    <property type="evidence" value="ECO:0007669"/>
    <property type="project" value="UniProtKB-SubCell"/>
</dbReference>
<reference evidence="7 8" key="1">
    <citation type="submission" date="2018-03" db="EMBL/GenBank/DDBJ databases">
        <title>Phenotypic and genomic properties of Cyclonatronum proteinivorum gen. nov., sp. nov., a haloalkaliphilic bacteroidete from soda lakes possessing Na+-translocating rhodopsin.</title>
        <authorList>
            <person name="Toshchakov S.V."/>
            <person name="Korzhenkov A."/>
            <person name="Samarov N.I."/>
            <person name="Kublanov I.V."/>
            <person name="Muntyan M.S."/>
            <person name="Sorokin D.Y."/>
        </authorList>
    </citation>
    <scope>NUCLEOTIDE SEQUENCE [LARGE SCALE GENOMIC DNA]</scope>
    <source>
        <strain evidence="7 8">Omega</strain>
    </source>
</reference>
<feature type="transmembrane region" description="Helical" evidence="6">
    <location>
        <begin position="314"/>
        <end position="333"/>
    </location>
</feature>
<dbReference type="Proteomes" id="UP000254808">
    <property type="component" value="Chromosome"/>
</dbReference>
<dbReference type="PANTHER" id="PTHR43652">
    <property type="entry name" value="BASIC AMINO ACID ANTIPORTER YFCC-RELATED"/>
    <property type="match status" value="1"/>
</dbReference>
<feature type="transmembrane region" description="Helical" evidence="6">
    <location>
        <begin position="12"/>
        <end position="29"/>
    </location>
</feature>
<accession>A0A345UH65</accession>
<organism evidence="7 8">
    <name type="scientific">Cyclonatronum proteinivorum</name>
    <dbReference type="NCBI Taxonomy" id="1457365"/>
    <lineage>
        <taxon>Bacteria</taxon>
        <taxon>Pseudomonadati</taxon>
        <taxon>Balneolota</taxon>
        <taxon>Balneolia</taxon>
        <taxon>Balneolales</taxon>
        <taxon>Cyclonatronaceae</taxon>
        <taxon>Cyclonatronum</taxon>
    </lineage>
</organism>
<keyword evidence="5 6" id="KW-0472">Membrane</keyword>
<feature type="transmembrane region" description="Helical" evidence="6">
    <location>
        <begin position="411"/>
        <end position="433"/>
    </location>
</feature>
<evidence type="ECO:0000256" key="4">
    <source>
        <dbReference type="ARBA" id="ARBA00022989"/>
    </source>
</evidence>
<feature type="transmembrane region" description="Helical" evidence="6">
    <location>
        <begin position="256"/>
        <end position="278"/>
    </location>
</feature>
<keyword evidence="8" id="KW-1185">Reference proteome</keyword>
<evidence type="ECO:0000256" key="3">
    <source>
        <dbReference type="ARBA" id="ARBA00022692"/>
    </source>
</evidence>
<evidence type="ECO:0000256" key="6">
    <source>
        <dbReference type="SAM" id="Phobius"/>
    </source>
</evidence>
<evidence type="ECO:0000256" key="2">
    <source>
        <dbReference type="ARBA" id="ARBA00022475"/>
    </source>
</evidence>
<dbReference type="EMBL" id="CP027806">
    <property type="protein sequence ID" value="AXI99816.1"/>
    <property type="molecule type" value="Genomic_DNA"/>
</dbReference>
<dbReference type="KEGG" id="cprv:CYPRO_0532"/>
<dbReference type="OrthoDB" id="255482at2"/>
<dbReference type="RefSeq" id="WP_114983153.1">
    <property type="nucleotide sequence ID" value="NZ_CP027806.1"/>
</dbReference>
<protein>
    <submittedName>
        <fullName evidence="7">Putative membrane protein YfcC, ion transporter superfamily</fullName>
    </submittedName>
</protein>
<feature type="transmembrane region" description="Helical" evidence="6">
    <location>
        <begin position="445"/>
        <end position="463"/>
    </location>
</feature>
<evidence type="ECO:0000256" key="1">
    <source>
        <dbReference type="ARBA" id="ARBA00004651"/>
    </source>
</evidence>
<evidence type="ECO:0000256" key="5">
    <source>
        <dbReference type="ARBA" id="ARBA00023136"/>
    </source>
</evidence>
<feature type="transmembrane region" description="Helical" evidence="6">
    <location>
        <begin position="74"/>
        <end position="93"/>
    </location>
</feature>
<evidence type="ECO:0000313" key="7">
    <source>
        <dbReference type="EMBL" id="AXI99816.1"/>
    </source>
</evidence>
<keyword evidence="3 6" id="KW-0812">Transmembrane</keyword>
<feature type="transmembrane region" description="Helical" evidence="6">
    <location>
        <begin position="284"/>
        <end position="302"/>
    </location>
</feature>
<dbReference type="Pfam" id="PF03606">
    <property type="entry name" value="DcuC"/>
    <property type="match status" value="1"/>
</dbReference>
<feature type="transmembrane region" description="Helical" evidence="6">
    <location>
        <begin position="202"/>
        <end position="220"/>
    </location>
</feature>
<sequence length="464" mass="49999">MNWNIKAPNTLILVLLVMVFFAALTWVIPGGQFDMVEVNGREVVDPESFQYIDSSPTSLTELFLAPVRGFNDPYGMAIIVFVFIVAGSFSIISKTGAFDVVIRRAAKFFSENPAWRPVYIPFFMVLFSVMGATFGMSEETIVFIPLFVTLSLALGYDSITGVAIPYVGAHIGFAGAVYNPFTVGIAQGLAEIPVFSGAGFRMLLWAAVTVTGIIIVYIYASRIHKNPKKSPVYDIDKNRKASEDDGIIPPIKAGHIIVLLLFFGTLGLLIYGVVQLGWYIEELSALFIGLAVLSAIFGRLSGDEAANAFLAGMKDVMGAAVIIALSRAILIIITDGQIVDTILFHLSASLDNLNIYASAGLMLGVQSLLNVIVPSGSGQAALTIPIMAPLGDLIGITRQTVVLIFQLGDGITNMIIPTSGVLMGVLGIARIPWEVWAKWLFIKMLILYAVALVFIVIAVAMGYQ</sequence>
<evidence type="ECO:0000313" key="8">
    <source>
        <dbReference type="Proteomes" id="UP000254808"/>
    </source>
</evidence>
<feature type="transmembrane region" description="Helical" evidence="6">
    <location>
        <begin position="140"/>
        <end position="159"/>
    </location>
</feature>
<gene>
    <name evidence="7" type="ORF">CYPRO_0532</name>
</gene>
<dbReference type="AlphaFoldDB" id="A0A345UH65"/>
<keyword evidence="4 6" id="KW-1133">Transmembrane helix</keyword>
<feature type="transmembrane region" description="Helical" evidence="6">
    <location>
        <begin position="171"/>
        <end position="190"/>
    </location>
</feature>
<dbReference type="InterPro" id="IPR051679">
    <property type="entry name" value="DASS-Related_Transporters"/>
</dbReference>
<proteinExistence type="predicted"/>
<name>A0A345UH65_9BACT</name>
<keyword evidence="2" id="KW-1003">Cell membrane</keyword>
<dbReference type="InterPro" id="IPR018385">
    <property type="entry name" value="C4_dicarb_anaerob_car-like"/>
</dbReference>
<feature type="transmembrane region" description="Helical" evidence="6">
    <location>
        <begin position="114"/>
        <end position="134"/>
    </location>
</feature>
<dbReference type="PANTHER" id="PTHR43652:SF2">
    <property type="entry name" value="BASIC AMINO ACID ANTIPORTER YFCC-RELATED"/>
    <property type="match status" value="1"/>
</dbReference>
<comment type="subcellular location">
    <subcellularLocation>
        <location evidence="1">Cell membrane</location>
        <topology evidence="1">Multi-pass membrane protein</topology>
    </subcellularLocation>
</comment>